<dbReference type="InterPro" id="IPR002213">
    <property type="entry name" value="UDP_glucos_trans"/>
</dbReference>
<dbReference type="FunFam" id="3.40.50.2000:FF:000202">
    <property type="entry name" value="Glycosyltransferase"/>
    <property type="match status" value="1"/>
</dbReference>
<name>A0A2Z6LIP5_TRISU</name>
<dbReference type="Gene3D" id="3.40.50.2000">
    <property type="entry name" value="Glycogen Phosphorylase B"/>
    <property type="match status" value="2"/>
</dbReference>
<dbReference type="AlphaFoldDB" id="A0A2Z6LIP5"/>
<evidence type="ECO:0000313" key="5">
    <source>
        <dbReference type="EMBL" id="GAU17170.1"/>
    </source>
</evidence>
<sequence length="566" mass="63949">MESQQLHVIFVPFPTPGHMIPMIDTARLFAKHGVNVTIIATHANASTFQKSIDSDFNSGYSIKTQLIQFPSAQVGLPEGVENVKDATSSEMFGKFFRGIMMLQDQVEIMLQELKPDCIVSDMSYPWTVESAAKLNIPRIYFYSSSCFSNCASYFVRKYRPHDSLVSDTQKFTIPCVPHTIEMTPLGLADWIRVKNSATGVFYAMFESEKKSYGTLYNSFHELESDYEKLSNTTMGTKSWSIGPVSAWINKDVEKKANRGHMEMNNGKKSELISWLNSKPNESVLYVSFGSLTRLSHQQIVELAHGLENSGHNFIWVIREKDKDDNGKAFLQDFEERIKESKKGYIVWNWAPQLLILDHPATGGIVTHCGWNSILESLNAGLPMIAWPMFAEQFYNEKLLVDVLKIGVSVGSKVNKFWLSIDEEVVVQRDDIMKAVEILMGNCQEGKEMRMRARNLGDAANRTIEEVLVTHPLTGEKYGSWRRAMILALTERNKLGFANGSITEHHQKVTLNILHGDEMIASSHLGSSILSKEIQASAFTPIQLSTFEMIFIYVFTKTTGLAIYDRK</sequence>
<keyword evidence="3" id="KW-0808">Transferase</keyword>
<dbReference type="SUPFAM" id="SSF53756">
    <property type="entry name" value="UDP-Glycosyltransferase/glycogen phosphorylase"/>
    <property type="match status" value="1"/>
</dbReference>
<organism evidence="5 6">
    <name type="scientific">Trifolium subterraneum</name>
    <name type="common">Subterranean clover</name>
    <dbReference type="NCBI Taxonomy" id="3900"/>
    <lineage>
        <taxon>Eukaryota</taxon>
        <taxon>Viridiplantae</taxon>
        <taxon>Streptophyta</taxon>
        <taxon>Embryophyta</taxon>
        <taxon>Tracheophyta</taxon>
        <taxon>Spermatophyta</taxon>
        <taxon>Magnoliopsida</taxon>
        <taxon>eudicotyledons</taxon>
        <taxon>Gunneridae</taxon>
        <taxon>Pentapetalae</taxon>
        <taxon>rosids</taxon>
        <taxon>fabids</taxon>
        <taxon>Fabales</taxon>
        <taxon>Fabaceae</taxon>
        <taxon>Papilionoideae</taxon>
        <taxon>50 kb inversion clade</taxon>
        <taxon>NPAAA clade</taxon>
        <taxon>Hologalegina</taxon>
        <taxon>IRL clade</taxon>
        <taxon>Trifolieae</taxon>
        <taxon>Trifolium</taxon>
    </lineage>
</organism>
<dbReference type="EMBL" id="DF973167">
    <property type="protein sequence ID" value="GAU17170.1"/>
    <property type="molecule type" value="Genomic_DNA"/>
</dbReference>
<evidence type="ECO:0000313" key="6">
    <source>
        <dbReference type="Proteomes" id="UP000242715"/>
    </source>
</evidence>
<keyword evidence="2" id="KW-0328">Glycosyltransferase</keyword>
<dbReference type="Proteomes" id="UP000242715">
    <property type="component" value="Unassembled WGS sequence"/>
</dbReference>
<dbReference type="InterPro" id="IPR029472">
    <property type="entry name" value="Copia-like_N"/>
</dbReference>
<dbReference type="GO" id="GO:0035251">
    <property type="term" value="F:UDP-glucosyltransferase activity"/>
    <property type="evidence" value="ECO:0007669"/>
    <property type="project" value="TreeGrafter"/>
</dbReference>
<evidence type="ECO:0000259" key="4">
    <source>
        <dbReference type="Pfam" id="PF14244"/>
    </source>
</evidence>
<reference evidence="6" key="1">
    <citation type="journal article" date="2017" name="Front. Plant Sci.">
        <title>Climate Clever Clovers: New Paradigm to Reduce the Environmental Footprint of Ruminants by Breeding Low Methanogenic Forages Utilizing Haplotype Variation.</title>
        <authorList>
            <person name="Kaur P."/>
            <person name="Appels R."/>
            <person name="Bayer P.E."/>
            <person name="Keeble-Gagnere G."/>
            <person name="Wang J."/>
            <person name="Hirakawa H."/>
            <person name="Shirasawa K."/>
            <person name="Vercoe P."/>
            <person name="Stefanova K."/>
            <person name="Durmic Z."/>
            <person name="Nichols P."/>
            <person name="Revell C."/>
            <person name="Isobe S.N."/>
            <person name="Edwards D."/>
            <person name="Erskine W."/>
        </authorList>
    </citation>
    <scope>NUCLEOTIDE SEQUENCE [LARGE SCALE GENOMIC DNA]</scope>
    <source>
        <strain evidence="6">cv. Daliak</strain>
    </source>
</reference>
<gene>
    <name evidence="5" type="ORF">TSUD_178000</name>
</gene>
<evidence type="ECO:0000256" key="3">
    <source>
        <dbReference type="ARBA" id="ARBA00022679"/>
    </source>
</evidence>
<feature type="domain" description="Retrotransposon Copia-like N-terminal" evidence="4">
    <location>
        <begin position="466"/>
        <end position="501"/>
    </location>
</feature>
<protein>
    <recommendedName>
        <fullName evidence="4">Retrotransposon Copia-like N-terminal domain-containing protein</fullName>
    </recommendedName>
</protein>
<evidence type="ECO:0000256" key="2">
    <source>
        <dbReference type="ARBA" id="ARBA00022676"/>
    </source>
</evidence>
<dbReference type="CDD" id="cd03784">
    <property type="entry name" value="GT1_Gtf-like"/>
    <property type="match status" value="1"/>
</dbReference>
<comment type="similarity">
    <text evidence="1">Belongs to the UDP-glycosyltransferase family.</text>
</comment>
<proteinExistence type="inferred from homology"/>
<accession>A0A2Z6LIP5</accession>
<dbReference type="PANTHER" id="PTHR48047">
    <property type="entry name" value="GLYCOSYLTRANSFERASE"/>
    <property type="match status" value="1"/>
</dbReference>
<dbReference type="OrthoDB" id="5835829at2759"/>
<dbReference type="Pfam" id="PF00201">
    <property type="entry name" value="UDPGT"/>
    <property type="match status" value="1"/>
</dbReference>
<dbReference type="FunFam" id="3.40.50.2000:FF:000071">
    <property type="entry name" value="Glycosyltransferase"/>
    <property type="match status" value="1"/>
</dbReference>
<dbReference type="Pfam" id="PF14244">
    <property type="entry name" value="Retrotran_gag_3"/>
    <property type="match status" value="1"/>
</dbReference>
<keyword evidence="6" id="KW-1185">Reference proteome</keyword>
<dbReference type="PANTHER" id="PTHR48047:SF45">
    <property type="entry name" value="SCOPOLETIN GLUCOSYLTRANSFERASE-LIKE"/>
    <property type="match status" value="1"/>
</dbReference>
<evidence type="ECO:0000256" key="1">
    <source>
        <dbReference type="ARBA" id="ARBA00009995"/>
    </source>
</evidence>